<name>A0A238UTJ8_9ACTN</name>
<evidence type="ECO:0000313" key="2">
    <source>
        <dbReference type="Proteomes" id="UP000198415"/>
    </source>
</evidence>
<dbReference type="NCBIfam" id="TIGR01549">
    <property type="entry name" value="HAD-SF-IA-v1"/>
    <property type="match status" value="1"/>
</dbReference>
<dbReference type="InterPro" id="IPR023198">
    <property type="entry name" value="PGP-like_dom2"/>
</dbReference>
<protein>
    <submittedName>
        <fullName evidence="1">Phosphoglycolate phosphatase</fullName>
    </submittedName>
</protein>
<dbReference type="Gene3D" id="1.10.150.240">
    <property type="entry name" value="Putative phosphatase, domain 2"/>
    <property type="match status" value="1"/>
</dbReference>
<dbReference type="InterPro" id="IPR023214">
    <property type="entry name" value="HAD_sf"/>
</dbReference>
<dbReference type="PANTHER" id="PTHR43434:SF1">
    <property type="entry name" value="PHOSPHOGLYCOLATE PHOSPHATASE"/>
    <property type="match status" value="1"/>
</dbReference>
<dbReference type="SFLD" id="SFLDG01129">
    <property type="entry name" value="C1.5:_HAD__Beta-PGM__Phosphata"/>
    <property type="match status" value="1"/>
</dbReference>
<dbReference type="Gene3D" id="3.40.50.1000">
    <property type="entry name" value="HAD superfamily/HAD-like"/>
    <property type="match status" value="1"/>
</dbReference>
<dbReference type="AlphaFoldDB" id="A0A238UTJ8"/>
<proteinExistence type="predicted"/>
<gene>
    <name evidence="1" type="ORF">SAMN06264365_101127</name>
</gene>
<dbReference type="PANTHER" id="PTHR43434">
    <property type="entry name" value="PHOSPHOGLYCOLATE PHOSPHATASE"/>
    <property type="match status" value="1"/>
</dbReference>
<dbReference type="SUPFAM" id="SSF56784">
    <property type="entry name" value="HAD-like"/>
    <property type="match status" value="1"/>
</dbReference>
<sequence length="241" mass="26308">MPGPGTPTYAGSVIRAVIVDVDDTLCLTEAASFELENEVLVELGRPPMSREIHLATWGEVLLDAMPHRSPGVDLDRFAELFPVWHQRYLADGRLDVIPPENLHTLDRLIENGYAVLLLTSRAEAEVQHLLEPDHVLAGRVTGAYHQGNTRFRKPDPRVFDELLAETGLQPRECVYVGDSPGDAVAAGGAGLRFIACLQSGVRRLDEFDPRYVTAAVDTFPEILGKILAGDVENPVAAPSQP</sequence>
<accession>A0A238UTJ8</accession>
<dbReference type="GO" id="GO:0008967">
    <property type="term" value="F:phosphoglycolate phosphatase activity"/>
    <property type="evidence" value="ECO:0007669"/>
    <property type="project" value="TreeGrafter"/>
</dbReference>
<dbReference type="InterPro" id="IPR050155">
    <property type="entry name" value="HAD-like_hydrolase_sf"/>
</dbReference>
<reference evidence="1 2" key="1">
    <citation type="submission" date="2017-06" db="EMBL/GenBank/DDBJ databases">
        <authorList>
            <person name="Kim H.J."/>
            <person name="Triplett B.A."/>
        </authorList>
    </citation>
    <scope>NUCLEOTIDE SEQUENCE [LARGE SCALE GENOMIC DNA]</scope>
    <source>
        <strain evidence="1 2">DSM 43151</strain>
    </source>
</reference>
<dbReference type="SFLD" id="SFLDS00003">
    <property type="entry name" value="Haloacid_Dehalogenase"/>
    <property type="match status" value="1"/>
</dbReference>
<dbReference type="Pfam" id="PF13419">
    <property type="entry name" value="HAD_2"/>
    <property type="match status" value="1"/>
</dbReference>
<organism evidence="1 2">
    <name type="scientific">Actinoplanes regularis</name>
    <dbReference type="NCBI Taxonomy" id="52697"/>
    <lineage>
        <taxon>Bacteria</taxon>
        <taxon>Bacillati</taxon>
        <taxon>Actinomycetota</taxon>
        <taxon>Actinomycetes</taxon>
        <taxon>Micromonosporales</taxon>
        <taxon>Micromonosporaceae</taxon>
        <taxon>Actinoplanes</taxon>
    </lineage>
</organism>
<dbReference type="GO" id="GO:0006281">
    <property type="term" value="P:DNA repair"/>
    <property type="evidence" value="ECO:0007669"/>
    <property type="project" value="TreeGrafter"/>
</dbReference>
<keyword evidence="2" id="KW-1185">Reference proteome</keyword>
<evidence type="ECO:0000313" key="1">
    <source>
        <dbReference type="EMBL" id="SNR25251.1"/>
    </source>
</evidence>
<dbReference type="InterPro" id="IPR006439">
    <property type="entry name" value="HAD-SF_hydro_IA"/>
</dbReference>
<dbReference type="InterPro" id="IPR041492">
    <property type="entry name" value="HAD_2"/>
</dbReference>
<dbReference type="InterPro" id="IPR036412">
    <property type="entry name" value="HAD-like_sf"/>
</dbReference>
<dbReference type="EMBL" id="FZNR01000001">
    <property type="protein sequence ID" value="SNR25251.1"/>
    <property type="molecule type" value="Genomic_DNA"/>
</dbReference>
<dbReference type="Proteomes" id="UP000198415">
    <property type="component" value="Unassembled WGS sequence"/>
</dbReference>